<evidence type="ECO:0000256" key="10">
    <source>
        <dbReference type="ARBA" id="ARBA00022777"/>
    </source>
</evidence>
<evidence type="ECO:0000256" key="5">
    <source>
        <dbReference type="ARBA" id="ARBA00011738"/>
    </source>
</evidence>
<dbReference type="GO" id="GO:0005524">
    <property type="term" value="F:ATP binding"/>
    <property type="evidence" value="ECO:0007669"/>
    <property type="project" value="UniProtKB-UniRule"/>
</dbReference>
<evidence type="ECO:0000256" key="7">
    <source>
        <dbReference type="ARBA" id="ARBA00022490"/>
    </source>
</evidence>
<reference evidence="18" key="1">
    <citation type="submission" date="2016-10" db="EMBL/GenBank/DDBJ databases">
        <authorList>
            <person name="Varghese N."/>
            <person name="Submissions S."/>
        </authorList>
    </citation>
    <scope>NUCLEOTIDE SEQUENCE [LARGE SCALE GENOMIC DNA]</scope>
    <source>
        <strain evidence="18">DSM 23925</strain>
    </source>
</reference>
<dbReference type="HAMAP" id="MF_01274">
    <property type="entry name" value="Pantothen_kinase_3"/>
    <property type="match status" value="1"/>
</dbReference>
<evidence type="ECO:0000313" key="18">
    <source>
        <dbReference type="Proteomes" id="UP000198705"/>
    </source>
</evidence>
<accession>A0A1I4YKD4</accession>
<keyword evidence="8 16" id="KW-0808">Transferase</keyword>
<evidence type="ECO:0000256" key="15">
    <source>
        <dbReference type="ARBA" id="ARBA00040883"/>
    </source>
</evidence>
<keyword evidence="10 16" id="KW-0418">Kinase</keyword>
<dbReference type="InterPro" id="IPR043129">
    <property type="entry name" value="ATPase_NBD"/>
</dbReference>
<dbReference type="SUPFAM" id="SSF53067">
    <property type="entry name" value="Actin-like ATPase domain"/>
    <property type="match status" value="2"/>
</dbReference>
<evidence type="ECO:0000256" key="13">
    <source>
        <dbReference type="ARBA" id="ARBA00022993"/>
    </source>
</evidence>
<dbReference type="UniPathway" id="UPA00241">
    <property type="reaction ID" value="UER00352"/>
</dbReference>
<keyword evidence="7 16" id="KW-0963">Cytoplasm</keyword>
<evidence type="ECO:0000256" key="16">
    <source>
        <dbReference type="HAMAP-Rule" id="MF_01274"/>
    </source>
</evidence>
<comment type="function">
    <text evidence="16">Catalyzes the phosphorylation of pantothenate (Pan), the first step in CoA biosynthesis.</text>
</comment>
<dbReference type="GO" id="GO:0015937">
    <property type="term" value="P:coenzyme A biosynthetic process"/>
    <property type="evidence" value="ECO:0007669"/>
    <property type="project" value="UniProtKB-UniRule"/>
</dbReference>
<keyword evidence="9 16" id="KW-0547">Nucleotide-binding</keyword>
<comment type="cofactor">
    <cofactor evidence="2">
        <name>K(+)</name>
        <dbReference type="ChEBI" id="CHEBI:29103"/>
    </cofactor>
</comment>
<dbReference type="NCBIfam" id="TIGR00671">
    <property type="entry name" value="baf"/>
    <property type="match status" value="1"/>
</dbReference>
<dbReference type="CDD" id="cd24015">
    <property type="entry name" value="ASKHA_NBD_PanK-III"/>
    <property type="match status" value="1"/>
</dbReference>
<proteinExistence type="inferred from homology"/>
<evidence type="ECO:0000256" key="8">
    <source>
        <dbReference type="ARBA" id="ARBA00022679"/>
    </source>
</evidence>
<dbReference type="AlphaFoldDB" id="A0A1I4YKD4"/>
<feature type="binding site" evidence="16">
    <location>
        <position position="120"/>
    </location>
    <ligand>
        <name>ATP</name>
        <dbReference type="ChEBI" id="CHEBI:30616"/>
    </ligand>
</feature>
<dbReference type="Gene3D" id="3.30.420.40">
    <property type="match status" value="2"/>
</dbReference>
<dbReference type="STRING" id="649333.SAMN04487989_10162"/>
<evidence type="ECO:0000256" key="1">
    <source>
        <dbReference type="ARBA" id="ARBA00001206"/>
    </source>
</evidence>
<gene>
    <name evidence="16" type="primary">coaX</name>
    <name evidence="17" type="ORF">SAMN04487989_10162</name>
</gene>
<dbReference type="PANTHER" id="PTHR34265">
    <property type="entry name" value="TYPE III PANTOTHENATE KINASE"/>
    <property type="match status" value="1"/>
</dbReference>
<protein>
    <recommendedName>
        <fullName evidence="15 16">Type III pantothenate kinase</fullName>
        <ecNumber evidence="6 16">2.7.1.33</ecNumber>
    </recommendedName>
    <alternativeName>
        <fullName evidence="16">PanK-III</fullName>
    </alternativeName>
    <alternativeName>
        <fullName evidence="16">Pantothenic acid kinase</fullName>
    </alternativeName>
</protein>
<feature type="binding site" evidence="16">
    <location>
        <position position="117"/>
    </location>
    <ligand>
        <name>K(+)</name>
        <dbReference type="ChEBI" id="CHEBI:29103"/>
    </ligand>
</feature>
<evidence type="ECO:0000256" key="12">
    <source>
        <dbReference type="ARBA" id="ARBA00022958"/>
    </source>
</evidence>
<dbReference type="GO" id="GO:0005737">
    <property type="term" value="C:cytoplasm"/>
    <property type="evidence" value="ECO:0007669"/>
    <property type="project" value="UniProtKB-SubCell"/>
</dbReference>
<evidence type="ECO:0000256" key="6">
    <source>
        <dbReference type="ARBA" id="ARBA00012102"/>
    </source>
</evidence>
<sequence>MNLIIDVGNTSVKIAVFQVDELLEKVTCSLEEFEANFEQLLKKHPKISKSIVSSVGFLSNLQLEIVKKRLHVLVLGPETPVPFINDYKTPQTLGVDRVALVSAAVKKKPNQNTLIVDAGTCITYDFVTNKNQYLGGAISPGIRLRYTSLNNLTANLPLLTKEIPELITGNTTNSAIHSGVIYGVLFEIDGVIQSYREKFSDLTVILTGGDANFLSKQLKSSIFAHSNFLLEGLNHILQYNSNE</sequence>
<evidence type="ECO:0000313" key="17">
    <source>
        <dbReference type="EMBL" id="SFN38243.1"/>
    </source>
</evidence>
<comment type="cofactor">
    <cofactor evidence="16">
        <name>NH4(+)</name>
        <dbReference type="ChEBI" id="CHEBI:28938"/>
    </cofactor>
    <cofactor evidence="16">
        <name>K(+)</name>
        <dbReference type="ChEBI" id="CHEBI:29103"/>
    </cofactor>
    <text evidence="16">A monovalent cation. Ammonium or potassium.</text>
</comment>
<comment type="subcellular location">
    <subcellularLocation>
        <location evidence="3 16">Cytoplasm</location>
    </subcellularLocation>
</comment>
<name>A0A1I4YKD4_9FLAO</name>
<keyword evidence="11 16" id="KW-0067">ATP-binding</keyword>
<comment type="pathway">
    <text evidence="4 16">Cofactor biosynthesis; coenzyme A biosynthesis; CoA from (R)-pantothenate: step 1/5.</text>
</comment>
<feature type="binding site" evidence="16">
    <location>
        <begin position="94"/>
        <end position="97"/>
    </location>
    <ligand>
        <name>substrate</name>
    </ligand>
</feature>
<comment type="similarity">
    <text evidence="14 16">Belongs to the type III pantothenate kinase family.</text>
</comment>
<dbReference type="GO" id="GO:0046872">
    <property type="term" value="F:metal ion binding"/>
    <property type="evidence" value="ECO:0007669"/>
    <property type="project" value="UniProtKB-KW"/>
</dbReference>
<organism evidence="17 18">
    <name type="scientific">Bizionia echini</name>
    <dbReference type="NCBI Taxonomy" id="649333"/>
    <lineage>
        <taxon>Bacteria</taxon>
        <taxon>Pseudomonadati</taxon>
        <taxon>Bacteroidota</taxon>
        <taxon>Flavobacteriia</taxon>
        <taxon>Flavobacteriales</taxon>
        <taxon>Flavobacteriaceae</taxon>
        <taxon>Bizionia</taxon>
    </lineage>
</organism>
<dbReference type="Pfam" id="PF03309">
    <property type="entry name" value="Pan_kinase"/>
    <property type="match status" value="1"/>
</dbReference>
<dbReference type="EMBL" id="FOVN01000001">
    <property type="protein sequence ID" value="SFN38243.1"/>
    <property type="molecule type" value="Genomic_DNA"/>
</dbReference>
<dbReference type="GO" id="GO:0004594">
    <property type="term" value="F:pantothenate kinase activity"/>
    <property type="evidence" value="ECO:0007669"/>
    <property type="project" value="UniProtKB-UniRule"/>
</dbReference>
<dbReference type="Proteomes" id="UP000198705">
    <property type="component" value="Unassembled WGS sequence"/>
</dbReference>
<dbReference type="RefSeq" id="WP_092205666.1">
    <property type="nucleotide sequence ID" value="NZ_FOVN01000001.1"/>
</dbReference>
<evidence type="ECO:0000256" key="11">
    <source>
        <dbReference type="ARBA" id="ARBA00022840"/>
    </source>
</evidence>
<keyword evidence="13 16" id="KW-0173">Coenzyme A biosynthesis</keyword>
<keyword evidence="16" id="KW-0479">Metal-binding</keyword>
<dbReference type="PANTHER" id="PTHR34265:SF1">
    <property type="entry name" value="TYPE III PANTOTHENATE KINASE"/>
    <property type="match status" value="1"/>
</dbReference>
<keyword evidence="12 16" id="KW-0630">Potassium</keyword>
<keyword evidence="18" id="KW-1185">Reference proteome</keyword>
<dbReference type="EC" id="2.7.1.33" evidence="6 16"/>
<dbReference type="InterPro" id="IPR004619">
    <property type="entry name" value="Type_III_PanK"/>
</dbReference>
<dbReference type="OrthoDB" id="9804707at2"/>
<comment type="subunit">
    <text evidence="5 16">Homodimer.</text>
</comment>
<evidence type="ECO:0000256" key="2">
    <source>
        <dbReference type="ARBA" id="ARBA00001958"/>
    </source>
</evidence>
<dbReference type="NCBIfam" id="NF009853">
    <property type="entry name" value="PRK13320.1-5"/>
    <property type="match status" value="1"/>
</dbReference>
<evidence type="ECO:0000256" key="4">
    <source>
        <dbReference type="ARBA" id="ARBA00005225"/>
    </source>
</evidence>
<comment type="catalytic activity">
    <reaction evidence="1 16">
        <text>(R)-pantothenate + ATP = (R)-4'-phosphopantothenate + ADP + H(+)</text>
        <dbReference type="Rhea" id="RHEA:16373"/>
        <dbReference type="ChEBI" id="CHEBI:10986"/>
        <dbReference type="ChEBI" id="CHEBI:15378"/>
        <dbReference type="ChEBI" id="CHEBI:29032"/>
        <dbReference type="ChEBI" id="CHEBI:30616"/>
        <dbReference type="ChEBI" id="CHEBI:456216"/>
        <dbReference type="EC" id="2.7.1.33"/>
    </reaction>
</comment>
<evidence type="ECO:0000256" key="9">
    <source>
        <dbReference type="ARBA" id="ARBA00022741"/>
    </source>
</evidence>
<feature type="binding site" evidence="16">
    <location>
        <position position="87"/>
    </location>
    <ligand>
        <name>substrate</name>
    </ligand>
</feature>
<feature type="binding site" evidence="16">
    <location>
        <position position="172"/>
    </location>
    <ligand>
        <name>substrate</name>
    </ligand>
</feature>
<evidence type="ECO:0000256" key="14">
    <source>
        <dbReference type="ARBA" id="ARBA00038036"/>
    </source>
</evidence>
<feature type="active site" description="Proton acceptor" evidence="16">
    <location>
        <position position="96"/>
    </location>
</feature>
<evidence type="ECO:0000256" key="3">
    <source>
        <dbReference type="ARBA" id="ARBA00004496"/>
    </source>
</evidence>
<feature type="binding site" evidence="16">
    <location>
        <begin position="6"/>
        <end position="13"/>
    </location>
    <ligand>
        <name>ATP</name>
        <dbReference type="ChEBI" id="CHEBI:30616"/>
    </ligand>
</feature>